<dbReference type="EMBL" id="CAJGYO010000231">
    <property type="protein sequence ID" value="CAD6341517.1"/>
    <property type="molecule type" value="Genomic_DNA"/>
</dbReference>
<keyword evidence="3" id="KW-1185">Reference proteome</keyword>
<feature type="region of interest" description="Disordered" evidence="1">
    <location>
        <begin position="141"/>
        <end position="165"/>
    </location>
</feature>
<dbReference type="AlphaFoldDB" id="A0A811SKW8"/>
<evidence type="ECO:0000313" key="3">
    <source>
        <dbReference type="Proteomes" id="UP000604825"/>
    </source>
</evidence>
<evidence type="ECO:0000256" key="1">
    <source>
        <dbReference type="SAM" id="MobiDB-lite"/>
    </source>
</evidence>
<sequence>MPLHLLWSPLPNQLKQMPLVLKRSPLVASLSITVGTSCCSPSSVTTKTVIYLSTAVGIGSGPPPSVDAHTIHEDEGVCREVRWSLDSTLLVTTLSTTTGTTPPSVVSSLVTSHSTAAATSIRPPTSVVALSTNSFESVQGGEVASSRNRLSHSSSAPSLSLPRRSSHQQVYPLASRFSIATKISASRCMLGAY</sequence>
<accession>A0A811SKW8</accession>
<reference evidence="2" key="1">
    <citation type="submission" date="2020-10" db="EMBL/GenBank/DDBJ databases">
        <authorList>
            <person name="Han B."/>
            <person name="Lu T."/>
            <person name="Zhao Q."/>
            <person name="Huang X."/>
            <person name="Zhao Y."/>
        </authorList>
    </citation>
    <scope>NUCLEOTIDE SEQUENCE</scope>
</reference>
<protein>
    <submittedName>
        <fullName evidence="2">Uncharacterized protein</fullName>
    </submittedName>
</protein>
<proteinExistence type="predicted"/>
<name>A0A811SKW8_9POAL</name>
<dbReference type="Proteomes" id="UP000604825">
    <property type="component" value="Unassembled WGS sequence"/>
</dbReference>
<comment type="caution">
    <text evidence="2">The sequence shown here is derived from an EMBL/GenBank/DDBJ whole genome shotgun (WGS) entry which is preliminary data.</text>
</comment>
<evidence type="ECO:0000313" key="2">
    <source>
        <dbReference type="EMBL" id="CAD6341517.1"/>
    </source>
</evidence>
<organism evidence="2 3">
    <name type="scientific">Miscanthus lutarioriparius</name>
    <dbReference type="NCBI Taxonomy" id="422564"/>
    <lineage>
        <taxon>Eukaryota</taxon>
        <taxon>Viridiplantae</taxon>
        <taxon>Streptophyta</taxon>
        <taxon>Embryophyta</taxon>
        <taxon>Tracheophyta</taxon>
        <taxon>Spermatophyta</taxon>
        <taxon>Magnoliopsida</taxon>
        <taxon>Liliopsida</taxon>
        <taxon>Poales</taxon>
        <taxon>Poaceae</taxon>
        <taxon>PACMAD clade</taxon>
        <taxon>Panicoideae</taxon>
        <taxon>Andropogonodae</taxon>
        <taxon>Andropogoneae</taxon>
        <taxon>Saccharinae</taxon>
        <taxon>Miscanthus</taxon>
    </lineage>
</organism>
<gene>
    <name evidence="2" type="ORF">NCGR_LOCUS65615</name>
</gene>
<feature type="compositionally biased region" description="Low complexity" evidence="1">
    <location>
        <begin position="144"/>
        <end position="163"/>
    </location>
</feature>